<evidence type="ECO:0000313" key="4">
    <source>
        <dbReference type="EMBL" id="PWA63650.1"/>
    </source>
</evidence>
<protein>
    <submittedName>
        <fullName evidence="4">Myrcene synthase protein</fullName>
    </submittedName>
</protein>
<dbReference type="SUPFAM" id="SSF48576">
    <property type="entry name" value="Terpenoid synthases"/>
    <property type="match status" value="1"/>
</dbReference>
<dbReference type="Pfam" id="PF01397">
    <property type="entry name" value="Terpene_synth"/>
    <property type="match status" value="1"/>
</dbReference>
<dbReference type="InterPro" id="IPR050148">
    <property type="entry name" value="Terpene_synthase-like"/>
</dbReference>
<organism evidence="4 5">
    <name type="scientific">Artemisia annua</name>
    <name type="common">Sweet wormwood</name>
    <dbReference type="NCBI Taxonomy" id="35608"/>
    <lineage>
        <taxon>Eukaryota</taxon>
        <taxon>Viridiplantae</taxon>
        <taxon>Streptophyta</taxon>
        <taxon>Embryophyta</taxon>
        <taxon>Tracheophyta</taxon>
        <taxon>Spermatophyta</taxon>
        <taxon>Magnoliopsida</taxon>
        <taxon>eudicotyledons</taxon>
        <taxon>Gunneridae</taxon>
        <taxon>Pentapetalae</taxon>
        <taxon>asterids</taxon>
        <taxon>campanulids</taxon>
        <taxon>Asterales</taxon>
        <taxon>Asteraceae</taxon>
        <taxon>Asteroideae</taxon>
        <taxon>Anthemideae</taxon>
        <taxon>Artemisiinae</taxon>
        <taxon>Artemisia</taxon>
    </lineage>
</organism>
<dbReference type="InterPro" id="IPR034741">
    <property type="entry name" value="Terpene_cyclase-like_1_C"/>
</dbReference>
<dbReference type="InterPro" id="IPR036965">
    <property type="entry name" value="Terpene_synth_N_sf"/>
</dbReference>
<proteinExistence type="predicted"/>
<keyword evidence="1" id="KW-0479">Metal-binding</keyword>
<dbReference type="SFLD" id="SFLDS00005">
    <property type="entry name" value="Isoprenoid_Synthase_Type_I"/>
    <property type="match status" value="1"/>
</dbReference>
<dbReference type="EMBL" id="PKPP01004592">
    <property type="protein sequence ID" value="PWA63650.1"/>
    <property type="molecule type" value="Genomic_DNA"/>
</dbReference>
<name>A0A2U1MQY7_ARTAN</name>
<evidence type="ECO:0000256" key="1">
    <source>
        <dbReference type="ARBA" id="ARBA00022723"/>
    </source>
</evidence>
<feature type="domain" description="Terpene synthase N-terminal" evidence="2">
    <location>
        <begin position="46"/>
        <end position="114"/>
    </location>
</feature>
<dbReference type="InterPro" id="IPR008930">
    <property type="entry name" value="Terpenoid_cyclase/PrenylTrfase"/>
</dbReference>
<dbReference type="PANTHER" id="PTHR31225:SF227">
    <property type="entry name" value="LYASE"/>
    <property type="match status" value="1"/>
</dbReference>
<dbReference type="OrthoDB" id="1936865at2759"/>
<dbReference type="PANTHER" id="PTHR31225">
    <property type="entry name" value="OS04G0344100 PROTEIN-RELATED"/>
    <property type="match status" value="1"/>
</dbReference>
<dbReference type="GO" id="GO:0016114">
    <property type="term" value="P:terpenoid biosynthetic process"/>
    <property type="evidence" value="ECO:0007669"/>
    <property type="project" value="InterPro"/>
</dbReference>
<dbReference type="Pfam" id="PF03936">
    <property type="entry name" value="Terpene_synth_C"/>
    <property type="match status" value="1"/>
</dbReference>
<gene>
    <name evidence="4" type="ORF">CTI12_AA324350</name>
</gene>
<dbReference type="InterPro" id="IPR001906">
    <property type="entry name" value="Terpene_synth_N"/>
</dbReference>
<evidence type="ECO:0000259" key="2">
    <source>
        <dbReference type="Pfam" id="PF01397"/>
    </source>
</evidence>
<dbReference type="SUPFAM" id="SSF48239">
    <property type="entry name" value="Terpenoid cyclases/Protein prenyltransferases"/>
    <property type="match status" value="1"/>
</dbReference>
<dbReference type="AlphaFoldDB" id="A0A2U1MQY7"/>
<dbReference type="GO" id="GO:0010333">
    <property type="term" value="F:terpene synthase activity"/>
    <property type="evidence" value="ECO:0007669"/>
    <property type="project" value="InterPro"/>
</dbReference>
<dbReference type="GO" id="GO:0000287">
    <property type="term" value="F:magnesium ion binding"/>
    <property type="evidence" value="ECO:0007669"/>
    <property type="project" value="InterPro"/>
</dbReference>
<evidence type="ECO:0000313" key="5">
    <source>
        <dbReference type="Proteomes" id="UP000245207"/>
    </source>
</evidence>
<accession>A0A2U1MQY7</accession>
<dbReference type="Proteomes" id="UP000245207">
    <property type="component" value="Unassembled WGS sequence"/>
</dbReference>
<evidence type="ECO:0000259" key="3">
    <source>
        <dbReference type="Pfam" id="PF03936"/>
    </source>
</evidence>
<reference evidence="4 5" key="1">
    <citation type="journal article" date="2018" name="Mol. Plant">
        <title>The genome of Artemisia annua provides insight into the evolution of Asteraceae family and artemisinin biosynthesis.</title>
        <authorList>
            <person name="Shen Q."/>
            <person name="Zhang L."/>
            <person name="Liao Z."/>
            <person name="Wang S."/>
            <person name="Yan T."/>
            <person name="Shi P."/>
            <person name="Liu M."/>
            <person name="Fu X."/>
            <person name="Pan Q."/>
            <person name="Wang Y."/>
            <person name="Lv Z."/>
            <person name="Lu X."/>
            <person name="Zhang F."/>
            <person name="Jiang W."/>
            <person name="Ma Y."/>
            <person name="Chen M."/>
            <person name="Hao X."/>
            <person name="Li L."/>
            <person name="Tang Y."/>
            <person name="Lv G."/>
            <person name="Zhou Y."/>
            <person name="Sun X."/>
            <person name="Brodelius P.E."/>
            <person name="Rose J.K.C."/>
            <person name="Tang K."/>
        </authorList>
    </citation>
    <scope>NUCLEOTIDE SEQUENCE [LARGE SCALE GENOMIC DNA]</scope>
    <source>
        <strain evidence="5">cv. Huhao1</strain>
        <tissue evidence="4">Leaf</tissue>
    </source>
</reference>
<keyword evidence="5" id="KW-1185">Reference proteome</keyword>
<comment type="caution">
    <text evidence="4">The sequence shown here is derived from an EMBL/GenBank/DDBJ whole genome shotgun (WGS) entry which is preliminary data.</text>
</comment>
<feature type="domain" description="Terpene synthase metal-binding" evidence="3">
    <location>
        <begin position="203"/>
        <end position="412"/>
    </location>
</feature>
<dbReference type="SFLD" id="SFLDG01019">
    <property type="entry name" value="Terpene_Cyclase_Like_1_C_Termi"/>
    <property type="match status" value="1"/>
</dbReference>
<dbReference type="Gene3D" id="1.50.10.130">
    <property type="entry name" value="Terpene synthase, N-terminal domain"/>
    <property type="match status" value="2"/>
</dbReference>
<dbReference type="STRING" id="35608.A0A2U1MQY7"/>
<sequence>MVTNKAQINASTKAAKLSSSPIKAEMLGQIYSWPGARVKVVETLVENPLATLELFDDLQRLGLSYHFKDEISTVLEMIYICHYEAHEKWIRLDLNLKALGFRLLRQYGYHIPQGEKLEKKDTVNRSMSMLVSDVLELPLLWRVQRFEAMWFLEAYKRRTDMKPFLLELAELDFNIVQGIHLEDLYSSRQKVLNLYAMWWDGLRWNRKLGFARDRLVGSFMWAVGANYEPPFGVLRTHVSKLISLVNVIDDVYGTLEELEQFTVVKRWDINAVEELPDYMKICFLGFHNTINEMAYDTLTTQKSPWTDYCEANLLEAQWFNGGYNPTLAEFLSNSFSSAYFLDSNTTIGESLQNVSHWSAMILHLADYLGTSSAELERGDIPKSIQCYMHETGTCEEEARAYIKSLIMEAWKKINEEKNGS</sequence>
<dbReference type="Gene3D" id="1.10.600.10">
    <property type="entry name" value="Farnesyl Diphosphate Synthase"/>
    <property type="match status" value="1"/>
</dbReference>
<dbReference type="InterPro" id="IPR005630">
    <property type="entry name" value="Terpene_synthase_metal-bd"/>
</dbReference>
<dbReference type="InterPro" id="IPR008949">
    <property type="entry name" value="Isoprenoid_synthase_dom_sf"/>
</dbReference>